<dbReference type="AlphaFoldDB" id="A0A6G1L9G4"/>
<evidence type="ECO:0000313" key="2">
    <source>
        <dbReference type="EMBL" id="KAF2769209.1"/>
    </source>
</evidence>
<protein>
    <submittedName>
        <fullName evidence="2">Uncharacterized protein</fullName>
    </submittedName>
</protein>
<feature type="region of interest" description="Disordered" evidence="1">
    <location>
        <begin position="208"/>
        <end position="236"/>
    </location>
</feature>
<proteinExistence type="predicted"/>
<organism evidence="2 3">
    <name type="scientific">Teratosphaeria nubilosa</name>
    <dbReference type="NCBI Taxonomy" id="161662"/>
    <lineage>
        <taxon>Eukaryota</taxon>
        <taxon>Fungi</taxon>
        <taxon>Dikarya</taxon>
        <taxon>Ascomycota</taxon>
        <taxon>Pezizomycotina</taxon>
        <taxon>Dothideomycetes</taxon>
        <taxon>Dothideomycetidae</taxon>
        <taxon>Mycosphaerellales</taxon>
        <taxon>Teratosphaeriaceae</taxon>
        <taxon>Teratosphaeria</taxon>
    </lineage>
</organism>
<keyword evidence="3" id="KW-1185">Reference proteome</keyword>
<evidence type="ECO:0000313" key="3">
    <source>
        <dbReference type="Proteomes" id="UP000799436"/>
    </source>
</evidence>
<sequence>MKAAAAALARHARAATYHRAQCPLKVPPSRQLPRLFMACVSGGTLSSAIATGGSTYFRCQRHEEYIAHDWPLSGRRLWTARGRLREPRFQCRAPQPVIVPPASVASQVARFLAGMDPQHFVPVAPKAVGRSSSSLQNSYADLRVHHEKCTGGSEAESMVCPGNGCRCGTCEMLSHASGSSHCSVVMFIGDRCLPLHAPARFCALPTRSAGTVSPPADHERVLQGRRTSSVAASPRPLDPLFESAVGRC</sequence>
<gene>
    <name evidence="2" type="ORF">EJ03DRAFT_100021</name>
</gene>
<dbReference type="Proteomes" id="UP000799436">
    <property type="component" value="Unassembled WGS sequence"/>
</dbReference>
<dbReference type="EMBL" id="ML995836">
    <property type="protein sequence ID" value="KAF2769209.1"/>
    <property type="molecule type" value="Genomic_DNA"/>
</dbReference>
<evidence type="ECO:0000256" key="1">
    <source>
        <dbReference type="SAM" id="MobiDB-lite"/>
    </source>
</evidence>
<name>A0A6G1L9G4_9PEZI</name>
<reference evidence="2" key="1">
    <citation type="journal article" date="2020" name="Stud. Mycol.">
        <title>101 Dothideomycetes genomes: a test case for predicting lifestyles and emergence of pathogens.</title>
        <authorList>
            <person name="Haridas S."/>
            <person name="Albert R."/>
            <person name="Binder M."/>
            <person name="Bloem J."/>
            <person name="Labutti K."/>
            <person name="Salamov A."/>
            <person name="Andreopoulos B."/>
            <person name="Baker S."/>
            <person name="Barry K."/>
            <person name="Bills G."/>
            <person name="Bluhm B."/>
            <person name="Cannon C."/>
            <person name="Castanera R."/>
            <person name="Culley D."/>
            <person name="Daum C."/>
            <person name="Ezra D."/>
            <person name="Gonzalez J."/>
            <person name="Henrissat B."/>
            <person name="Kuo A."/>
            <person name="Liang C."/>
            <person name="Lipzen A."/>
            <person name="Lutzoni F."/>
            <person name="Magnuson J."/>
            <person name="Mondo S."/>
            <person name="Nolan M."/>
            <person name="Ohm R."/>
            <person name="Pangilinan J."/>
            <person name="Park H.-J."/>
            <person name="Ramirez L."/>
            <person name="Alfaro M."/>
            <person name="Sun H."/>
            <person name="Tritt A."/>
            <person name="Yoshinaga Y."/>
            <person name="Zwiers L.-H."/>
            <person name="Turgeon B."/>
            <person name="Goodwin S."/>
            <person name="Spatafora J."/>
            <person name="Crous P."/>
            <person name="Grigoriev I."/>
        </authorList>
    </citation>
    <scope>NUCLEOTIDE SEQUENCE</scope>
    <source>
        <strain evidence="2">CBS 116005</strain>
    </source>
</reference>
<accession>A0A6G1L9G4</accession>